<feature type="domain" description="Post-SET" evidence="19">
    <location>
        <begin position="651"/>
        <end position="667"/>
    </location>
</feature>
<keyword evidence="10 16" id="KW-0472">Membrane</keyword>
<keyword evidence="5" id="KW-0808">Transferase</keyword>
<dbReference type="PANTHER" id="PTHR45660:SF73">
    <property type="entry name" value="HISTONE-LYSINE N-METHYLTRANSFERASE, H3 LYSINE-9 SPECIFIC SUVH1"/>
    <property type="match status" value="1"/>
</dbReference>
<keyword evidence="9 16" id="KW-1133">Transmembrane helix</keyword>
<keyword evidence="6" id="KW-0949">S-adenosyl-L-methionine</keyword>
<dbReference type="Pfam" id="PF03062">
    <property type="entry name" value="MBOAT"/>
    <property type="match status" value="1"/>
</dbReference>
<proteinExistence type="predicted"/>
<evidence type="ECO:0000256" key="15">
    <source>
        <dbReference type="SAM" id="MobiDB-lite"/>
    </source>
</evidence>
<feature type="transmembrane region" description="Helical" evidence="16">
    <location>
        <begin position="667"/>
        <end position="686"/>
    </location>
</feature>
<feature type="domain" description="YDG" evidence="20">
    <location>
        <begin position="205"/>
        <end position="352"/>
    </location>
</feature>
<evidence type="ECO:0000259" key="19">
    <source>
        <dbReference type="PROSITE" id="PS50868"/>
    </source>
</evidence>
<feature type="transmembrane region" description="Helical" evidence="16">
    <location>
        <begin position="1173"/>
        <end position="1195"/>
    </location>
</feature>
<dbReference type="InterPro" id="IPR025794">
    <property type="entry name" value="H3-K9-MeTrfase_plant"/>
</dbReference>
<dbReference type="GO" id="GO:0003690">
    <property type="term" value="F:double-stranded DNA binding"/>
    <property type="evidence" value="ECO:0007669"/>
    <property type="project" value="TreeGrafter"/>
</dbReference>
<name>A0A8J5Y6N9_9ROSI</name>
<feature type="compositionally biased region" description="Basic residues" evidence="15">
    <location>
        <begin position="105"/>
        <end position="120"/>
    </location>
</feature>
<dbReference type="GO" id="GO:0008270">
    <property type="term" value="F:zinc ion binding"/>
    <property type="evidence" value="ECO:0007669"/>
    <property type="project" value="InterPro"/>
</dbReference>
<evidence type="ECO:0008006" key="23">
    <source>
        <dbReference type="Google" id="ProtNLM"/>
    </source>
</evidence>
<evidence type="ECO:0000256" key="12">
    <source>
        <dbReference type="ARBA" id="ARBA00023328"/>
    </source>
</evidence>
<evidence type="ECO:0000256" key="9">
    <source>
        <dbReference type="ARBA" id="ARBA00022989"/>
    </source>
</evidence>
<dbReference type="Pfam" id="PF02182">
    <property type="entry name" value="SAD_SRA"/>
    <property type="match status" value="1"/>
</dbReference>
<feature type="transmembrane region" description="Helical" evidence="16">
    <location>
        <begin position="1135"/>
        <end position="1152"/>
    </location>
</feature>
<dbReference type="PROSITE" id="PS50868">
    <property type="entry name" value="POST_SET"/>
    <property type="match status" value="1"/>
</dbReference>
<dbReference type="InterPro" id="IPR003616">
    <property type="entry name" value="Post-SET_dom"/>
</dbReference>
<dbReference type="InterPro" id="IPR007728">
    <property type="entry name" value="Pre-SET_dom"/>
</dbReference>
<dbReference type="GO" id="GO:0042054">
    <property type="term" value="F:histone methyltransferase activity"/>
    <property type="evidence" value="ECO:0007669"/>
    <property type="project" value="InterPro"/>
</dbReference>
<dbReference type="GO" id="GO:0005634">
    <property type="term" value="C:nucleus"/>
    <property type="evidence" value="ECO:0007669"/>
    <property type="project" value="UniProtKB-SubCell"/>
</dbReference>
<dbReference type="InterPro" id="IPR036987">
    <property type="entry name" value="SRA-YDG_sf"/>
</dbReference>
<keyword evidence="22" id="KW-1185">Reference proteome</keyword>
<evidence type="ECO:0000256" key="14">
    <source>
        <dbReference type="SAM" id="Coils"/>
    </source>
</evidence>
<keyword evidence="4" id="KW-0489">Methyltransferase</keyword>
<dbReference type="InterPro" id="IPR046341">
    <property type="entry name" value="SET_dom_sf"/>
</dbReference>
<keyword evidence="11 13" id="KW-0539">Nucleus</keyword>
<protein>
    <recommendedName>
        <fullName evidence="23">SET domain-containing protein</fullName>
    </recommendedName>
</protein>
<dbReference type="PROSITE" id="PS51575">
    <property type="entry name" value="SAM_MT43_SUVAR39_2"/>
    <property type="match status" value="1"/>
</dbReference>
<dbReference type="InterPro" id="IPR015947">
    <property type="entry name" value="PUA-like_sf"/>
</dbReference>
<dbReference type="GO" id="GO:0016020">
    <property type="term" value="C:membrane"/>
    <property type="evidence" value="ECO:0007669"/>
    <property type="project" value="UniProtKB-SubCell"/>
</dbReference>
<dbReference type="SUPFAM" id="SSF88697">
    <property type="entry name" value="PUA domain-like"/>
    <property type="match status" value="1"/>
</dbReference>
<evidence type="ECO:0000256" key="1">
    <source>
        <dbReference type="ARBA" id="ARBA00004141"/>
    </source>
</evidence>
<feature type="transmembrane region" description="Helical" evidence="16">
    <location>
        <begin position="713"/>
        <end position="732"/>
    </location>
</feature>
<dbReference type="FunFam" id="2.30.280.10:FF:000003">
    <property type="entry name" value="Histone-lysine N-methyltransferase, H3 lysine-9 specific SUVH5"/>
    <property type="match status" value="1"/>
</dbReference>
<dbReference type="SMART" id="SM00466">
    <property type="entry name" value="SRA"/>
    <property type="match status" value="1"/>
</dbReference>
<reference evidence="21 22" key="1">
    <citation type="journal article" date="2021" name="bioRxiv">
        <title>The Gossypium anomalum genome as a resource for cotton improvement and evolutionary analysis of hybrid incompatibility.</title>
        <authorList>
            <person name="Grover C.E."/>
            <person name="Yuan D."/>
            <person name="Arick M.A."/>
            <person name="Miller E.R."/>
            <person name="Hu G."/>
            <person name="Peterson D.G."/>
            <person name="Wendel J.F."/>
            <person name="Udall J.A."/>
        </authorList>
    </citation>
    <scope>NUCLEOTIDE SEQUENCE [LARGE SCALE GENOMIC DNA]</scope>
    <source>
        <strain evidence="21">JFW-Udall</strain>
        <tissue evidence="21">Leaf</tissue>
    </source>
</reference>
<evidence type="ECO:0000256" key="13">
    <source>
        <dbReference type="PROSITE-ProRule" id="PRU00358"/>
    </source>
</evidence>
<dbReference type="OrthoDB" id="5792673at2759"/>
<feature type="region of interest" description="Disordered" evidence="15">
    <location>
        <begin position="87"/>
        <end position="122"/>
    </location>
</feature>
<sequence>MEGGVAGNTVPPNSFDKSKVLDVKPLRSLLPVFPEAPNGPPFVCAPPNGPFPTGFSPFFPFSGPQGSPLTPGLNQNLFNSTAMPIRSFRAEPPPASNGENVQSSNKRKSVGPSSVKKKVKRSNDSELALAALTNFKPGISAAEKDDGNRELVENVLMRFEALRRKLSQMEDAKESHSEIFKRANLKAGNIMFTKGVRTNGKKRIGVVPGVEIGDIFFFRMELILIGLHSQSMAGIDFMPMKADIEGERVAISIVSSGGYEDDAEDPDVLVYTGQGGNASADKEASDQKLVRGNLALERSLHRANEVRVIRGFKDATHQTSKVYVYDGLYKVQESWMEKGKTGCNMFKYKLVRLPGQTGAFSTWKSIRKWKEDPSSRDGLILPDLTSGAESIPVSLVNEVDDEKGPAYFTYVSTVKYPKSFKLVQPSYGCNCRDACQAGNSNCSCIQKNGGDFPYITTGILACRMPMIFECGSSCPCFRNCKNRVLQTGFKVHFEVFKTRDKGWGLRSWDPIRAGTFICEYAGEVIEKIKEKADGDDGENNDYVFNTNRVYESFKWNHETESAEERSDTSEKFDIPSPLIISSKNSGNIARFMNHSCSPNVFWQPIMYEHNNEAFLHIAFFAKKHIPPMTELTYDYGIPRSDETESNNMEHGKKKCLCGSPKCRDWKFYRSVNLFVGFVVLTFDWWYDNSFVVVEVWIDLNGCHDRQKQNKVELLLLILYVIGFYIFCIHRSLHLSRDHFSKLRGLRIGWLFSPPRLNDASDDQWRNFRTNLPILSLVFGIFTLLANIFRKLFHLRARGMSFLWLFLSLIYLSYLHGAWLVLAFQVCYLNHLSSSFLALLAYVHLVPIIFAHAKYFTFLLWIFNLGFLFCNRIYQGYSFSIFGEYWEYLDNFRGTFRWHICFNLVVLRMISFGYDYHWAHQESRFDQEKHIQRCHVCKSGKNCYQILQERNAHINDYTFTTYLSYLVYAPLYIAGPIISFNSFASQLDVPQNHYSIKEVIWYGLRWVFGLCLMELMTHLFYFNAFATSASWKMLSPMDIFVVGYGVINFMWLKFFLIWRFFRFCSLIAGIEAPENMPKCVNNCHDLESFWKSWHASFNKWIVRYMYIPLGGSQRKLLNIWVIFTFVAVWHDLEWKLLSWAWLTCLFFVPELLVKSATNAFQAKGALDGFIFRELRAAGGTITITCLMVANLVGYVIGPSGFSWLISQFLSKEGLNVFGFMLLTFYVGTKMIDEHGIMWYGIE</sequence>
<evidence type="ECO:0000256" key="4">
    <source>
        <dbReference type="ARBA" id="ARBA00022603"/>
    </source>
</evidence>
<evidence type="ECO:0000259" key="18">
    <source>
        <dbReference type="PROSITE" id="PS50867"/>
    </source>
</evidence>
<dbReference type="GO" id="GO:0032259">
    <property type="term" value="P:methylation"/>
    <property type="evidence" value="ECO:0007669"/>
    <property type="project" value="UniProtKB-KW"/>
</dbReference>
<organism evidence="21 22">
    <name type="scientific">Gossypium anomalum</name>
    <dbReference type="NCBI Taxonomy" id="47600"/>
    <lineage>
        <taxon>Eukaryota</taxon>
        <taxon>Viridiplantae</taxon>
        <taxon>Streptophyta</taxon>
        <taxon>Embryophyta</taxon>
        <taxon>Tracheophyta</taxon>
        <taxon>Spermatophyta</taxon>
        <taxon>Magnoliopsida</taxon>
        <taxon>eudicotyledons</taxon>
        <taxon>Gunneridae</taxon>
        <taxon>Pentapetalae</taxon>
        <taxon>rosids</taxon>
        <taxon>malvids</taxon>
        <taxon>Malvales</taxon>
        <taxon>Malvaceae</taxon>
        <taxon>Malvoideae</taxon>
        <taxon>Gossypium</taxon>
    </lineage>
</organism>
<dbReference type="AlphaFoldDB" id="A0A8J5Y6N9"/>
<gene>
    <name evidence="21" type="ORF">CXB51_036810</name>
</gene>
<evidence type="ECO:0000256" key="3">
    <source>
        <dbReference type="ARBA" id="ARBA00022454"/>
    </source>
</evidence>
<dbReference type="InterPro" id="IPR004299">
    <property type="entry name" value="MBOAT_fam"/>
</dbReference>
<evidence type="ECO:0000256" key="11">
    <source>
        <dbReference type="ARBA" id="ARBA00023242"/>
    </source>
</evidence>
<dbReference type="InterPro" id="IPR001214">
    <property type="entry name" value="SET_dom"/>
</dbReference>
<dbReference type="Proteomes" id="UP000701853">
    <property type="component" value="Chromosome 13"/>
</dbReference>
<dbReference type="Gene3D" id="2.170.270.10">
    <property type="entry name" value="SET domain"/>
    <property type="match status" value="1"/>
</dbReference>
<dbReference type="PROSITE" id="PS50867">
    <property type="entry name" value="PRE_SET"/>
    <property type="match status" value="1"/>
</dbReference>
<evidence type="ECO:0000256" key="16">
    <source>
        <dbReference type="SAM" id="Phobius"/>
    </source>
</evidence>
<dbReference type="Pfam" id="PF05033">
    <property type="entry name" value="Pre-SET"/>
    <property type="match status" value="1"/>
</dbReference>
<dbReference type="InterPro" id="IPR003105">
    <property type="entry name" value="SRA_YDG"/>
</dbReference>
<feature type="transmembrane region" description="Helical" evidence="16">
    <location>
        <begin position="1040"/>
        <end position="1060"/>
    </location>
</feature>
<feature type="domain" description="Pre-SET" evidence="18">
    <location>
        <begin position="427"/>
        <end position="488"/>
    </location>
</feature>
<dbReference type="PROSITE" id="PS50280">
    <property type="entry name" value="SET"/>
    <property type="match status" value="1"/>
</dbReference>
<dbReference type="Pfam" id="PF00856">
    <property type="entry name" value="SET"/>
    <property type="match status" value="1"/>
</dbReference>
<dbReference type="SMART" id="SM00468">
    <property type="entry name" value="PreSET"/>
    <property type="match status" value="1"/>
</dbReference>
<dbReference type="Gene3D" id="2.30.280.10">
    <property type="entry name" value="SRA-YDG"/>
    <property type="match status" value="1"/>
</dbReference>
<dbReference type="SMART" id="SM00317">
    <property type="entry name" value="SET"/>
    <property type="match status" value="1"/>
</dbReference>
<feature type="transmembrane region" description="Helical" evidence="16">
    <location>
        <begin position="998"/>
        <end position="1020"/>
    </location>
</feature>
<evidence type="ECO:0000256" key="5">
    <source>
        <dbReference type="ARBA" id="ARBA00022679"/>
    </source>
</evidence>
<evidence type="ECO:0000259" key="20">
    <source>
        <dbReference type="PROSITE" id="PS51015"/>
    </source>
</evidence>
<comment type="caution">
    <text evidence="21">The sequence shown here is derived from an EMBL/GenBank/DDBJ whole genome shotgun (WGS) entry which is preliminary data.</text>
</comment>
<dbReference type="PANTHER" id="PTHR45660">
    <property type="entry name" value="HISTONE-LYSINE N-METHYLTRANSFERASE SETMAR"/>
    <property type="match status" value="1"/>
</dbReference>
<comment type="subcellular location">
    <subcellularLocation>
        <location evidence="2">Chromosome</location>
        <location evidence="2">Centromere</location>
    </subcellularLocation>
    <subcellularLocation>
        <location evidence="1">Membrane</location>
        <topology evidence="1">Multi-pass membrane protein</topology>
    </subcellularLocation>
    <subcellularLocation>
        <location evidence="13">Nucleus</location>
    </subcellularLocation>
</comment>
<keyword evidence="8" id="KW-0156">Chromatin regulator</keyword>
<feature type="transmembrane region" description="Helical" evidence="16">
    <location>
        <begin position="1207"/>
        <end position="1226"/>
    </location>
</feature>
<dbReference type="SUPFAM" id="SSF82199">
    <property type="entry name" value="SET domain"/>
    <property type="match status" value="1"/>
</dbReference>
<feature type="domain" description="SET" evidence="17">
    <location>
        <begin position="491"/>
        <end position="636"/>
    </location>
</feature>
<evidence type="ECO:0000313" key="21">
    <source>
        <dbReference type="EMBL" id="KAG8471379.1"/>
    </source>
</evidence>
<keyword evidence="12" id="KW-0137">Centromere</keyword>
<evidence type="ECO:0000256" key="7">
    <source>
        <dbReference type="ARBA" id="ARBA00022692"/>
    </source>
</evidence>
<dbReference type="EMBL" id="JAHUZN010000013">
    <property type="protein sequence ID" value="KAG8471379.1"/>
    <property type="molecule type" value="Genomic_DNA"/>
</dbReference>
<dbReference type="PROSITE" id="PS51015">
    <property type="entry name" value="YDG"/>
    <property type="match status" value="1"/>
</dbReference>
<evidence type="ECO:0000256" key="6">
    <source>
        <dbReference type="ARBA" id="ARBA00022691"/>
    </source>
</evidence>
<feature type="coiled-coil region" evidence="14">
    <location>
        <begin position="152"/>
        <end position="179"/>
    </location>
</feature>
<evidence type="ECO:0000256" key="2">
    <source>
        <dbReference type="ARBA" id="ARBA00004584"/>
    </source>
</evidence>
<dbReference type="GO" id="GO:0000775">
    <property type="term" value="C:chromosome, centromeric region"/>
    <property type="evidence" value="ECO:0007669"/>
    <property type="project" value="UniProtKB-SubCell"/>
</dbReference>
<evidence type="ECO:0000259" key="17">
    <source>
        <dbReference type="PROSITE" id="PS50280"/>
    </source>
</evidence>
<evidence type="ECO:0000256" key="10">
    <source>
        <dbReference type="ARBA" id="ARBA00023136"/>
    </source>
</evidence>
<keyword evidence="7 16" id="KW-0812">Transmembrane</keyword>
<dbReference type="GO" id="GO:0019432">
    <property type="term" value="P:triglyceride biosynthetic process"/>
    <property type="evidence" value="ECO:0007669"/>
    <property type="project" value="UniProtKB-ARBA"/>
</dbReference>
<feature type="transmembrane region" description="Helical" evidence="16">
    <location>
        <begin position="800"/>
        <end position="821"/>
    </location>
</feature>
<dbReference type="InterPro" id="IPR051357">
    <property type="entry name" value="H3K9_HMTase_SUVAR3-9"/>
</dbReference>
<evidence type="ECO:0000313" key="22">
    <source>
        <dbReference type="Proteomes" id="UP000701853"/>
    </source>
</evidence>
<keyword evidence="14" id="KW-0175">Coiled coil</keyword>
<feature type="transmembrane region" description="Helical" evidence="16">
    <location>
        <begin position="771"/>
        <end position="788"/>
    </location>
</feature>
<keyword evidence="3" id="KW-0158">Chromosome</keyword>
<accession>A0A8J5Y6N9</accession>
<evidence type="ECO:0000256" key="8">
    <source>
        <dbReference type="ARBA" id="ARBA00022853"/>
    </source>
</evidence>